<dbReference type="SUPFAM" id="SSF52540">
    <property type="entry name" value="P-loop containing nucleoside triphosphate hydrolases"/>
    <property type="match status" value="1"/>
</dbReference>
<evidence type="ECO:0000256" key="3">
    <source>
        <dbReference type="ARBA" id="ARBA00022741"/>
    </source>
</evidence>
<dbReference type="PANTHER" id="PTHR42711:SF17">
    <property type="entry name" value="ABC TRANSPORTER ATP-BINDING PROTEIN"/>
    <property type="match status" value="1"/>
</dbReference>
<dbReference type="InterPro" id="IPR050763">
    <property type="entry name" value="ABC_transporter_ATP-binding"/>
</dbReference>
<dbReference type="GO" id="GO:0016887">
    <property type="term" value="F:ATP hydrolysis activity"/>
    <property type="evidence" value="ECO:0007669"/>
    <property type="project" value="InterPro"/>
</dbReference>
<dbReference type="AlphaFoldDB" id="A0A7W4URU9"/>
<evidence type="ECO:0000256" key="1">
    <source>
        <dbReference type="ARBA" id="ARBA00004202"/>
    </source>
</evidence>
<dbReference type="GO" id="GO:0005524">
    <property type="term" value="F:ATP binding"/>
    <property type="evidence" value="ECO:0007669"/>
    <property type="project" value="UniProtKB-KW"/>
</dbReference>
<evidence type="ECO:0000313" key="8">
    <source>
        <dbReference type="EMBL" id="MBB2958949.1"/>
    </source>
</evidence>
<feature type="domain" description="ABC transporter" evidence="7">
    <location>
        <begin position="7"/>
        <end position="232"/>
    </location>
</feature>
<comment type="subcellular location">
    <subcellularLocation>
        <location evidence="1">Cell membrane</location>
        <topology evidence="1">Peripheral membrane protein</topology>
    </subcellularLocation>
</comment>
<dbReference type="GO" id="GO:0005886">
    <property type="term" value="C:plasma membrane"/>
    <property type="evidence" value="ECO:0007669"/>
    <property type="project" value="UniProtKB-SubCell"/>
</dbReference>
<name>A0A7W4URU9_9MICO</name>
<evidence type="ECO:0000256" key="6">
    <source>
        <dbReference type="SAM" id="MobiDB-lite"/>
    </source>
</evidence>
<keyword evidence="4 8" id="KW-0067">ATP-binding</keyword>
<keyword evidence="3" id="KW-0547">Nucleotide-binding</keyword>
<keyword evidence="5" id="KW-0046">Antibiotic resistance</keyword>
<evidence type="ECO:0000256" key="4">
    <source>
        <dbReference type="ARBA" id="ARBA00022840"/>
    </source>
</evidence>
<proteinExistence type="predicted"/>
<sequence>MNTPAAIEVTDLVKRYGDRDVVDGLSFDVRHGETFALLGPNGAGKSTTIEILEGFRAATSGTARVLGHDPAHGDAQWRGRIGVVSQSSADIERYSAREVLRHFASLYRHPRDVAETIERCGIAPFATQRVGFLSGGQKRRVDVALGIVGNPEVLFLDEPTTGFDPNARREFWGLIQQLKGEGMTMVLTTHYLDEAEQLSDRAGIIAAGKLVEIGDITTIGGPASRTPRVRWQEPDGQWREEKTDAPAQLVAALANRLGPEPVGLTITRPSLEDVYLEIIGEHPSAETDGEPAAKAGRADTHHAAHAAAFAGGSK</sequence>
<reference evidence="8 9" key="1">
    <citation type="submission" date="2020-08" db="EMBL/GenBank/DDBJ databases">
        <title>Sequencing the genomes of 1000 actinobacteria strains.</title>
        <authorList>
            <person name="Klenk H.-P."/>
        </authorList>
    </citation>
    <scope>NUCLEOTIDE SEQUENCE [LARGE SCALE GENOMIC DNA]</scope>
    <source>
        <strain evidence="8 9">DSM 20419</strain>
    </source>
</reference>
<dbReference type="EMBL" id="JACHWJ010000005">
    <property type="protein sequence ID" value="MBB2958949.1"/>
    <property type="molecule type" value="Genomic_DNA"/>
</dbReference>
<accession>A0A7W4URU9</accession>
<dbReference type="InterPro" id="IPR017871">
    <property type="entry name" value="ABC_transporter-like_CS"/>
</dbReference>
<dbReference type="SMART" id="SM00382">
    <property type="entry name" value="AAA"/>
    <property type="match status" value="1"/>
</dbReference>
<evidence type="ECO:0000256" key="5">
    <source>
        <dbReference type="ARBA" id="ARBA00023251"/>
    </source>
</evidence>
<evidence type="ECO:0000313" key="9">
    <source>
        <dbReference type="Proteomes" id="UP000545286"/>
    </source>
</evidence>
<dbReference type="GO" id="GO:0046677">
    <property type="term" value="P:response to antibiotic"/>
    <property type="evidence" value="ECO:0007669"/>
    <property type="project" value="UniProtKB-KW"/>
</dbReference>
<protein>
    <submittedName>
        <fullName evidence="8">ABC-2 type transport system ATP-binding protein</fullName>
    </submittedName>
</protein>
<keyword evidence="2" id="KW-0813">Transport</keyword>
<dbReference type="PROSITE" id="PS50893">
    <property type="entry name" value="ABC_TRANSPORTER_2"/>
    <property type="match status" value="1"/>
</dbReference>
<comment type="caution">
    <text evidence="8">The sequence shown here is derived from an EMBL/GenBank/DDBJ whole genome shotgun (WGS) entry which is preliminary data.</text>
</comment>
<evidence type="ECO:0000256" key="2">
    <source>
        <dbReference type="ARBA" id="ARBA00022448"/>
    </source>
</evidence>
<feature type="compositionally biased region" description="Low complexity" evidence="6">
    <location>
        <begin position="305"/>
        <end position="314"/>
    </location>
</feature>
<dbReference type="PANTHER" id="PTHR42711">
    <property type="entry name" value="ABC TRANSPORTER ATP-BINDING PROTEIN"/>
    <property type="match status" value="1"/>
</dbReference>
<gene>
    <name evidence="8" type="ORF">FHX72_003101</name>
</gene>
<dbReference type="CDD" id="cd03230">
    <property type="entry name" value="ABC_DR_subfamily_A"/>
    <property type="match status" value="1"/>
</dbReference>
<evidence type="ECO:0000259" key="7">
    <source>
        <dbReference type="PROSITE" id="PS50893"/>
    </source>
</evidence>
<dbReference type="InterPro" id="IPR027417">
    <property type="entry name" value="P-loop_NTPase"/>
</dbReference>
<keyword evidence="9" id="KW-1185">Reference proteome</keyword>
<dbReference type="Pfam" id="PF00005">
    <property type="entry name" value="ABC_tran"/>
    <property type="match status" value="1"/>
</dbReference>
<dbReference type="InterPro" id="IPR003593">
    <property type="entry name" value="AAA+_ATPase"/>
</dbReference>
<feature type="region of interest" description="Disordered" evidence="6">
    <location>
        <begin position="283"/>
        <end position="314"/>
    </location>
</feature>
<dbReference type="RefSeq" id="WP_183626153.1">
    <property type="nucleotide sequence ID" value="NZ_JACHWJ010000005.1"/>
</dbReference>
<dbReference type="PROSITE" id="PS00211">
    <property type="entry name" value="ABC_TRANSPORTER_1"/>
    <property type="match status" value="1"/>
</dbReference>
<dbReference type="Gene3D" id="3.40.50.300">
    <property type="entry name" value="P-loop containing nucleotide triphosphate hydrolases"/>
    <property type="match status" value="1"/>
</dbReference>
<dbReference type="InterPro" id="IPR003439">
    <property type="entry name" value="ABC_transporter-like_ATP-bd"/>
</dbReference>
<dbReference type="Proteomes" id="UP000545286">
    <property type="component" value="Unassembled WGS sequence"/>
</dbReference>
<organism evidence="8 9">
    <name type="scientific">Pseudoclavibacter helvolus</name>
    <dbReference type="NCBI Taxonomy" id="255205"/>
    <lineage>
        <taxon>Bacteria</taxon>
        <taxon>Bacillati</taxon>
        <taxon>Actinomycetota</taxon>
        <taxon>Actinomycetes</taxon>
        <taxon>Micrococcales</taxon>
        <taxon>Microbacteriaceae</taxon>
        <taxon>Pseudoclavibacter</taxon>
    </lineage>
</organism>